<dbReference type="SUPFAM" id="SSF55874">
    <property type="entry name" value="ATPase domain of HSP90 chaperone/DNA topoisomerase II/histidine kinase"/>
    <property type="match status" value="1"/>
</dbReference>
<feature type="domain" description="Histidine kinase/HSP90-like ATPase" evidence="1">
    <location>
        <begin position="263"/>
        <end position="436"/>
    </location>
</feature>
<dbReference type="InterPro" id="IPR003594">
    <property type="entry name" value="HATPase_dom"/>
</dbReference>
<dbReference type="Pfam" id="PF02518">
    <property type="entry name" value="HATPase_c"/>
    <property type="match status" value="1"/>
</dbReference>
<comment type="caution">
    <text evidence="2">The sequence shown here is derived from an EMBL/GenBank/DDBJ whole genome shotgun (WGS) entry which is preliminary data.</text>
</comment>
<dbReference type="RefSeq" id="WP_069581820.1">
    <property type="nucleotide sequence ID" value="NZ_LMVM01000037.1"/>
</dbReference>
<evidence type="ECO:0000313" key="2">
    <source>
        <dbReference type="EMBL" id="PAV03798.1"/>
    </source>
</evidence>
<organism evidence="2 3">
    <name type="scientific">Methanobacterium bryantii</name>
    <dbReference type="NCBI Taxonomy" id="2161"/>
    <lineage>
        <taxon>Archaea</taxon>
        <taxon>Methanobacteriati</taxon>
        <taxon>Methanobacteriota</taxon>
        <taxon>Methanomada group</taxon>
        <taxon>Methanobacteria</taxon>
        <taxon>Methanobacteriales</taxon>
        <taxon>Methanobacteriaceae</taxon>
        <taxon>Methanobacterium</taxon>
    </lineage>
</organism>
<dbReference type="Pfam" id="PF07568">
    <property type="entry name" value="HisKA_2"/>
    <property type="match status" value="1"/>
</dbReference>
<proteinExistence type="predicted"/>
<sequence length="441" mass="50491">MKNTGLDIFSLTSEDYYTIFENMQEGITVYRIVYDRNGNVVDLIIKYANPASSTSRVFINKNFRGKSITKLYGSNAVSSLIMEVNEIVSTGKIKKYETYSPTIDSYFSFSAFAPANDLYVTLTTDITEQKKAEQYLRNAHDELEVKVQERTSELLATLQEKELLLREIHHRVKNNLQIISSLLNLQIPYIKDEQSVEFFKESQNRVKSISMVHEKLYQSKNLDKIDFGSYISNIVTNLFQTYDVNQNLIEYDLNLDSIELNIETSIPCGLIITELVTNSIKHAFPTDYGSCSESTISTTEKSEFGNGGLQISDLRSRNEIQHLQQKQDYDSRTKGNCISEVSKSPVLRTYGFEGFTVLDTEKNEKSKIWIKLYSDNGKFRIIIKDNGIGFPEGLNFKNTESLGLQLVNLLINQVDGSIELNSETGTEFKIEFEELKYRERI</sequence>
<gene>
    <name evidence="2" type="ORF">ASJ80_02210</name>
</gene>
<name>A0A2A2H343_METBR</name>
<evidence type="ECO:0000259" key="1">
    <source>
        <dbReference type="SMART" id="SM00387"/>
    </source>
</evidence>
<dbReference type="Proteomes" id="UP000217784">
    <property type="component" value="Unassembled WGS sequence"/>
</dbReference>
<accession>A0A2A2H343</accession>
<dbReference type="InterPro" id="IPR036890">
    <property type="entry name" value="HATPase_C_sf"/>
</dbReference>
<reference evidence="2 3" key="1">
    <citation type="journal article" date="2017" name="BMC Genomics">
        <title>Genomic analysis of methanogenic archaea reveals a shift towards energy conservation.</title>
        <authorList>
            <person name="Gilmore S.P."/>
            <person name="Henske J.K."/>
            <person name="Sexton J.A."/>
            <person name="Solomon K.V."/>
            <person name="Seppala S."/>
            <person name="Yoo J.I."/>
            <person name="Huyett L.M."/>
            <person name="Pressman A."/>
            <person name="Cogan J.Z."/>
            <person name="Kivenson V."/>
            <person name="Peng X."/>
            <person name="Tan Y."/>
            <person name="Valentine D.L."/>
            <person name="O'Malley M.A."/>
        </authorList>
    </citation>
    <scope>NUCLEOTIDE SEQUENCE [LARGE SCALE GENOMIC DNA]</scope>
    <source>
        <strain evidence="2 3">M.o.H.</strain>
    </source>
</reference>
<dbReference type="InterPro" id="IPR011495">
    <property type="entry name" value="Sig_transdc_His_kin_sub2_dim/P"/>
</dbReference>
<dbReference type="PANTHER" id="PTHR43065:SF23">
    <property type="entry name" value="SENSOR HISTIDINE KINASE PDTAS"/>
    <property type="match status" value="1"/>
</dbReference>
<protein>
    <recommendedName>
        <fullName evidence="1">Histidine kinase/HSP90-like ATPase domain-containing protein</fullName>
    </recommendedName>
</protein>
<evidence type="ECO:0000313" key="3">
    <source>
        <dbReference type="Proteomes" id="UP000217784"/>
    </source>
</evidence>
<dbReference type="Gene3D" id="3.30.450.20">
    <property type="entry name" value="PAS domain"/>
    <property type="match status" value="1"/>
</dbReference>
<keyword evidence="3" id="KW-1185">Reference proteome</keyword>
<dbReference type="EMBL" id="LMVM01000037">
    <property type="protein sequence ID" value="PAV03798.1"/>
    <property type="molecule type" value="Genomic_DNA"/>
</dbReference>
<dbReference type="SMART" id="SM00387">
    <property type="entry name" value="HATPase_c"/>
    <property type="match status" value="1"/>
</dbReference>
<dbReference type="Gene3D" id="3.30.565.10">
    <property type="entry name" value="Histidine kinase-like ATPase, C-terminal domain"/>
    <property type="match status" value="2"/>
</dbReference>
<dbReference type="AlphaFoldDB" id="A0A2A2H343"/>
<dbReference type="OrthoDB" id="374149at2157"/>
<dbReference type="PANTHER" id="PTHR43065">
    <property type="entry name" value="SENSOR HISTIDINE KINASE"/>
    <property type="match status" value="1"/>
</dbReference>